<accession>A0A3G2R8H0</accession>
<proteinExistence type="predicted"/>
<organism evidence="2 3">
    <name type="scientific">Biomaibacter acetigenes</name>
    <dbReference type="NCBI Taxonomy" id="2316383"/>
    <lineage>
        <taxon>Bacteria</taxon>
        <taxon>Bacillati</taxon>
        <taxon>Bacillota</taxon>
        <taxon>Clostridia</taxon>
        <taxon>Thermosediminibacterales</taxon>
        <taxon>Tepidanaerobacteraceae</taxon>
        <taxon>Biomaibacter</taxon>
    </lineage>
</organism>
<keyword evidence="3" id="KW-1185">Reference proteome</keyword>
<protein>
    <recommendedName>
        <fullName evidence="1">YkoP-like domain-containing protein</fullName>
    </recommendedName>
</protein>
<dbReference type="EMBL" id="CP033169">
    <property type="protein sequence ID" value="AYO31736.1"/>
    <property type="molecule type" value="Genomic_DNA"/>
</dbReference>
<name>A0A3G2R8H0_9FIRM</name>
<dbReference type="Proteomes" id="UP000280960">
    <property type="component" value="Chromosome"/>
</dbReference>
<dbReference type="KEGG" id="bacg:D2962_15045"/>
<dbReference type="RefSeq" id="WP_122015460.1">
    <property type="nucleotide sequence ID" value="NZ_CP033169.1"/>
</dbReference>
<reference evidence="2 3" key="1">
    <citation type="submission" date="2018-10" db="EMBL/GenBank/DDBJ databases">
        <authorList>
            <person name="Zhang X."/>
        </authorList>
    </citation>
    <scope>NUCLEOTIDE SEQUENCE [LARGE SCALE GENOMIC DNA]</scope>
    <source>
        <strain evidence="2 3">SK-G1</strain>
    </source>
</reference>
<evidence type="ECO:0000259" key="1">
    <source>
        <dbReference type="Pfam" id="PF22790"/>
    </source>
</evidence>
<dbReference type="AlphaFoldDB" id="A0A3G2R8H0"/>
<dbReference type="InterPro" id="IPR054467">
    <property type="entry name" value="YkoP-like_dom"/>
</dbReference>
<dbReference type="Pfam" id="PF22790">
    <property type="entry name" value="YkoP"/>
    <property type="match status" value="1"/>
</dbReference>
<evidence type="ECO:0000313" key="3">
    <source>
        <dbReference type="Proteomes" id="UP000280960"/>
    </source>
</evidence>
<gene>
    <name evidence="2" type="ORF">D2962_15045</name>
</gene>
<evidence type="ECO:0000313" key="2">
    <source>
        <dbReference type="EMBL" id="AYO31736.1"/>
    </source>
</evidence>
<feature type="domain" description="YkoP-like" evidence="1">
    <location>
        <begin position="2"/>
        <end position="179"/>
    </location>
</feature>
<sequence length="179" mass="20618">MKNIMLKIWFVWESIFEKLAGIHPVPGGFFRIAIRRYRGDKLTCLDGTILNPGEKYGELHLNNKFFIGLSKQDRSPAFLGIASLRESKKAFSSLKEYTKSNPLFKDVNVFMGYTLLNRGINRLGFEVHDIKSGFIKNLVSNYEKMLLAILHPEGFKRVMSKKLVSKQVLITKKTLEKLY</sequence>